<dbReference type="InterPro" id="IPR001680">
    <property type="entry name" value="WD40_rpt"/>
</dbReference>
<dbReference type="InterPro" id="IPR051243">
    <property type="entry name" value="PcG_WD-repeat"/>
</dbReference>
<dbReference type="PROSITE" id="PS50294">
    <property type="entry name" value="WD_REPEATS_REGION"/>
    <property type="match status" value="2"/>
</dbReference>
<dbReference type="InterPro" id="IPR036322">
    <property type="entry name" value="WD40_repeat_dom_sf"/>
</dbReference>
<evidence type="ECO:0000256" key="5">
    <source>
        <dbReference type="ARBA" id="ARBA00023163"/>
    </source>
</evidence>
<dbReference type="PANTHER" id="PTHR10253">
    <property type="entry name" value="POLYCOMB PROTEIN"/>
    <property type="match status" value="1"/>
</dbReference>
<feature type="compositionally biased region" description="Low complexity" evidence="7">
    <location>
        <begin position="262"/>
        <end position="271"/>
    </location>
</feature>
<dbReference type="SMART" id="SM00320">
    <property type="entry name" value="WD40"/>
    <property type="match status" value="3"/>
</dbReference>
<dbReference type="Proteomes" id="UP000256328">
    <property type="component" value="Unassembled WGS sequence"/>
</dbReference>
<feature type="repeat" description="WD" evidence="6">
    <location>
        <begin position="101"/>
        <end position="136"/>
    </location>
</feature>
<comment type="caution">
    <text evidence="8">The sequence shown here is derived from an EMBL/GenBank/DDBJ whole genome shotgun (WGS) entry which is preliminary data.</text>
</comment>
<evidence type="ECO:0000256" key="3">
    <source>
        <dbReference type="ARBA" id="ARBA00022737"/>
    </source>
</evidence>
<protein>
    <submittedName>
        <fullName evidence="8">Uncharacterized protein</fullName>
    </submittedName>
</protein>
<dbReference type="AlphaFoldDB" id="A0A3D8SY30"/>
<keyword evidence="5" id="KW-0804">Transcription</keyword>
<keyword evidence="4" id="KW-0805">Transcription regulation</keyword>
<dbReference type="Pfam" id="PF00400">
    <property type="entry name" value="WD40"/>
    <property type="match status" value="2"/>
</dbReference>
<dbReference type="SUPFAM" id="SSF50978">
    <property type="entry name" value="WD40 repeat-like"/>
    <property type="match status" value="1"/>
</dbReference>
<proteinExistence type="inferred from homology"/>
<feature type="repeat" description="WD" evidence="6">
    <location>
        <begin position="150"/>
        <end position="183"/>
    </location>
</feature>
<evidence type="ECO:0000256" key="1">
    <source>
        <dbReference type="ARBA" id="ARBA00008075"/>
    </source>
</evidence>
<keyword evidence="3" id="KW-0677">Repeat</keyword>
<evidence type="ECO:0000313" key="8">
    <source>
        <dbReference type="EMBL" id="RDW91081.1"/>
    </source>
</evidence>
<keyword evidence="9" id="KW-1185">Reference proteome</keyword>
<gene>
    <name evidence="8" type="ORF">BP5796_02246</name>
</gene>
<keyword evidence="2 6" id="KW-0853">WD repeat</keyword>
<dbReference type="PROSITE" id="PS50082">
    <property type="entry name" value="WD_REPEATS_2"/>
    <property type="match status" value="2"/>
</dbReference>
<name>A0A3D8SY30_9HELO</name>
<dbReference type="Gene3D" id="2.130.10.10">
    <property type="entry name" value="YVTN repeat-like/Quinoprotein amine dehydrogenase"/>
    <property type="match status" value="1"/>
</dbReference>
<reference evidence="8 9" key="1">
    <citation type="journal article" date="2018" name="IMA Fungus">
        <title>IMA Genome-F 9: Draft genome sequence of Annulohypoxylon stygium, Aspergillus mulundensis, Berkeleyomyces basicola (syn. Thielaviopsis basicola), Ceratocystis smalleyi, two Cercospora beticola strains, Coleophoma cylindrospora, Fusarium fracticaudum, Phialophora cf. hyalina, and Morchella septimelata.</title>
        <authorList>
            <person name="Wingfield B.D."/>
            <person name="Bills G.F."/>
            <person name="Dong Y."/>
            <person name="Huang W."/>
            <person name="Nel W.J."/>
            <person name="Swalarsk-Parry B.S."/>
            <person name="Vaghefi N."/>
            <person name="Wilken P.M."/>
            <person name="An Z."/>
            <person name="de Beer Z.W."/>
            <person name="De Vos L."/>
            <person name="Chen L."/>
            <person name="Duong T.A."/>
            <person name="Gao Y."/>
            <person name="Hammerbacher A."/>
            <person name="Kikkert J.R."/>
            <person name="Li Y."/>
            <person name="Li H."/>
            <person name="Li K."/>
            <person name="Li Q."/>
            <person name="Liu X."/>
            <person name="Ma X."/>
            <person name="Naidoo K."/>
            <person name="Pethybridge S.J."/>
            <person name="Sun J."/>
            <person name="Steenkamp E.T."/>
            <person name="van der Nest M.A."/>
            <person name="van Wyk S."/>
            <person name="Wingfield M.J."/>
            <person name="Xiong C."/>
            <person name="Yue Q."/>
            <person name="Zhang X."/>
        </authorList>
    </citation>
    <scope>NUCLEOTIDE SEQUENCE [LARGE SCALE GENOMIC DNA]</scope>
    <source>
        <strain evidence="8 9">BP5796</strain>
    </source>
</reference>
<comment type="similarity">
    <text evidence="1">Belongs to the WD repeat ESC family.</text>
</comment>
<evidence type="ECO:0000256" key="6">
    <source>
        <dbReference type="PROSITE-ProRule" id="PRU00221"/>
    </source>
</evidence>
<dbReference type="InterPro" id="IPR015943">
    <property type="entry name" value="WD40/YVTN_repeat-like_dom_sf"/>
</dbReference>
<evidence type="ECO:0000313" key="9">
    <source>
        <dbReference type="Proteomes" id="UP000256328"/>
    </source>
</evidence>
<sequence>MLIIISDNWSVSFFPYSKPGEDPVFAVAGSRYITVARPAGKSNPDAVEVIRVFKDEDDDEDFYYCTWTKNLATGAPLVCAAGKGAKIKIFDVKEGRIVQELTGHGGDINWLAICPTNPQIIASTSDDYTIRVWSLDPSHKPQPCAAILAGGGHKDKILTLAWHETGRYILSAGIERIINLWTLPELPDENTGTDHPTRIHYPHFSTSEVHDDIVDCVSFYHDLIISKAAKDPIVLWAINGFSSNSPPPPPASEPTTHDTQRSTRSAFTPSSSSYIPATANAFSPTMPPHTHFTRLIQFHNPESDLFYTRFGLFQPPTPEGHTILAMCSNSSKMMFWDLARLEEYFEYSNLPSQLQQTSRPEFLMPVRSRNRQGKQTSAIKPHLSVPTHIIRESSTQTESTNSTNMEAQDTADTGRLNEVDTMKTKDLWDSKYSMADPSRELLPHREEVAKGLEFVGRQVAWSRGGEWCVVAGSASFVAVFSRWKS</sequence>
<accession>A0A3D8SY30</accession>
<dbReference type="OrthoDB" id="7318948at2759"/>
<evidence type="ECO:0000256" key="7">
    <source>
        <dbReference type="SAM" id="MobiDB-lite"/>
    </source>
</evidence>
<organism evidence="8 9">
    <name type="scientific">Coleophoma crateriformis</name>
    <dbReference type="NCBI Taxonomy" id="565419"/>
    <lineage>
        <taxon>Eukaryota</taxon>
        <taxon>Fungi</taxon>
        <taxon>Dikarya</taxon>
        <taxon>Ascomycota</taxon>
        <taxon>Pezizomycotina</taxon>
        <taxon>Leotiomycetes</taxon>
        <taxon>Helotiales</taxon>
        <taxon>Dermateaceae</taxon>
        <taxon>Coleophoma</taxon>
    </lineage>
</organism>
<dbReference type="EMBL" id="PDLN01000003">
    <property type="protein sequence ID" value="RDW91081.1"/>
    <property type="molecule type" value="Genomic_DNA"/>
</dbReference>
<feature type="region of interest" description="Disordered" evidence="7">
    <location>
        <begin position="244"/>
        <end position="271"/>
    </location>
</feature>
<evidence type="ECO:0000256" key="2">
    <source>
        <dbReference type="ARBA" id="ARBA00022574"/>
    </source>
</evidence>
<evidence type="ECO:0000256" key="4">
    <source>
        <dbReference type="ARBA" id="ARBA00023015"/>
    </source>
</evidence>